<organism evidence="10 11">
    <name type="scientific">Anaerovirgula multivorans</name>
    <dbReference type="NCBI Taxonomy" id="312168"/>
    <lineage>
        <taxon>Bacteria</taxon>
        <taxon>Bacillati</taxon>
        <taxon>Bacillota</taxon>
        <taxon>Clostridia</taxon>
        <taxon>Peptostreptococcales</taxon>
        <taxon>Natronincolaceae</taxon>
        <taxon>Anaerovirgula</taxon>
    </lineage>
</organism>
<dbReference type="InterPro" id="IPR053385">
    <property type="entry name" value="ABC_transport_permease"/>
</dbReference>
<evidence type="ECO:0000256" key="1">
    <source>
        <dbReference type="ARBA" id="ARBA00004651"/>
    </source>
</evidence>
<evidence type="ECO:0000256" key="8">
    <source>
        <dbReference type="RuleBase" id="RU363032"/>
    </source>
</evidence>
<evidence type="ECO:0000256" key="2">
    <source>
        <dbReference type="ARBA" id="ARBA00022448"/>
    </source>
</evidence>
<reference evidence="10 11" key="1">
    <citation type="submission" date="2017-06" db="EMBL/GenBank/DDBJ databases">
        <authorList>
            <person name="Kim H.J."/>
            <person name="Triplett B.A."/>
        </authorList>
    </citation>
    <scope>NUCLEOTIDE SEQUENCE [LARGE SCALE GENOMIC DNA]</scope>
    <source>
        <strain evidence="10 11">SCA</strain>
    </source>
</reference>
<dbReference type="OrthoDB" id="9797852at2"/>
<dbReference type="PANTHER" id="PTHR43386">
    <property type="entry name" value="OLIGOPEPTIDE TRANSPORT SYSTEM PERMEASE PROTEIN APPC"/>
    <property type="match status" value="1"/>
</dbReference>
<evidence type="ECO:0000313" key="11">
    <source>
        <dbReference type="Proteomes" id="UP000198304"/>
    </source>
</evidence>
<dbReference type="InterPro" id="IPR025966">
    <property type="entry name" value="OppC_N"/>
</dbReference>
<evidence type="ECO:0000256" key="4">
    <source>
        <dbReference type="ARBA" id="ARBA00022692"/>
    </source>
</evidence>
<dbReference type="CDD" id="cd06261">
    <property type="entry name" value="TM_PBP2"/>
    <property type="match status" value="1"/>
</dbReference>
<dbReference type="Proteomes" id="UP000198304">
    <property type="component" value="Unassembled WGS sequence"/>
</dbReference>
<dbReference type="RefSeq" id="WP_089284639.1">
    <property type="nucleotide sequence ID" value="NZ_FZOJ01000028.1"/>
</dbReference>
<evidence type="ECO:0000313" key="10">
    <source>
        <dbReference type="EMBL" id="SNS93767.1"/>
    </source>
</evidence>
<evidence type="ECO:0000256" key="5">
    <source>
        <dbReference type="ARBA" id="ARBA00022989"/>
    </source>
</evidence>
<feature type="transmembrane region" description="Helical" evidence="8">
    <location>
        <begin position="247"/>
        <end position="266"/>
    </location>
</feature>
<dbReference type="InterPro" id="IPR014157">
    <property type="entry name" value="Nickel_NikC"/>
</dbReference>
<keyword evidence="6 8" id="KW-0472">Membrane</keyword>
<gene>
    <name evidence="10" type="ORF">SAMN05446037_102849</name>
</gene>
<evidence type="ECO:0000256" key="7">
    <source>
        <dbReference type="ARBA" id="ARBA00024202"/>
    </source>
</evidence>
<keyword evidence="4 8" id="KW-0812">Transmembrane</keyword>
<feature type="transmembrane region" description="Helical" evidence="8">
    <location>
        <begin position="81"/>
        <end position="104"/>
    </location>
</feature>
<dbReference type="SUPFAM" id="SSF161098">
    <property type="entry name" value="MetI-like"/>
    <property type="match status" value="1"/>
</dbReference>
<feature type="domain" description="ABC transmembrane type-1" evidence="9">
    <location>
        <begin position="81"/>
        <end position="266"/>
    </location>
</feature>
<comment type="similarity">
    <text evidence="7">Belongs to the binding-protein-dependent transport system permease family. OppBC subfamily.</text>
</comment>
<feature type="transmembrane region" description="Helical" evidence="8">
    <location>
        <begin position="198"/>
        <end position="223"/>
    </location>
</feature>
<evidence type="ECO:0000256" key="3">
    <source>
        <dbReference type="ARBA" id="ARBA00022475"/>
    </source>
</evidence>
<dbReference type="InterPro" id="IPR000515">
    <property type="entry name" value="MetI-like"/>
</dbReference>
<name>A0A239IJG9_9FIRM</name>
<dbReference type="EMBL" id="FZOJ01000028">
    <property type="protein sequence ID" value="SNS93767.1"/>
    <property type="molecule type" value="Genomic_DNA"/>
</dbReference>
<dbReference type="InterPro" id="IPR035906">
    <property type="entry name" value="MetI-like_sf"/>
</dbReference>
<dbReference type="InterPro" id="IPR050366">
    <property type="entry name" value="BP-dependent_transpt_permease"/>
</dbReference>
<sequence length="278" mass="30612">MAIVIKKPNKFIRNHMVIFSSVILLVMVCFSLLAPVIAPNHPEDVDLLQKLQGTSRDFPLGTDHLGRCILSRLIYGTKVSVGTAVAVMLITVSISIVVGTISGYKGGLIDDMIMRLCDMIMAFPNLVLTLVIIGMLGPGLRNLMIAMILVHWVGYARIIRGMVLSHKEKNFILSAKVSGSSDFKIIFQHILPNVLPQIIVLATLDLGSVILHISGFSFLGLGIRPPDPEWGAMLNDGRQFIRSNPSLMIYPGIMILMTVVSFNLLGDALRDFLEEKNY</sequence>
<keyword evidence="11" id="KW-1185">Reference proteome</keyword>
<dbReference type="PROSITE" id="PS50928">
    <property type="entry name" value="ABC_TM1"/>
    <property type="match status" value="1"/>
</dbReference>
<feature type="transmembrane region" description="Helical" evidence="8">
    <location>
        <begin position="116"/>
        <end position="137"/>
    </location>
</feature>
<dbReference type="NCBIfam" id="NF045474">
    <property type="entry name" value="Opp2C"/>
    <property type="match status" value="1"/>
</dbReference>
<feature type="transmembrane region" description="Helical" evidence="8">
    <location>
        <begin position="16"/>
        <end position="38"/>
    </location>
</feature>
<dbReference type="GO" id="GO:0015099">
    <property type="term" value="F:nickel cation transmembrane transporter activity"/>
    <property type="evidence" value="ECO:0007669"/>
    <property type="project" value="InterPro"/>
</dbReference>
<dbReference type="Gene3D" id="1.10.3720.10">
    <property type="entry name" value="MetI-like"/>
    <property type="match status" value="1"/>
</dbReference>
<evidence type="ECO:0000256" key="6">
    <source>
        <dbReference type="ARBA" id="ARBA00023136"/>
    </source>
</evidence>
<evidence type="ECO:0000259" key="9">
    <source>
        <dbReference type="PROSITE" id="PS50928"/>
    </source>
</evidence>
<comment type="subcellular location">
    <subcellularLocation>
        <location evidence="1 8">Cell membrane</location>
        <topology evidence="1 8">Multi-pass membrane protein</topology>
    </subcellularLocation>
</comment>
<accession>A0A239IJG9</accession>
<dbReference type="Pfam" id="PF12911">
    <property type="entry name" value="OppC_N"/>
    <property type="match status" value="1"/>
</dbReference>
<proteinExistence type="inferred from homology"/>
<dbReference type="GO" id="GO:0005886">
    <property type="term" value="C:plasma membrane"/>
    <property type="evidence" value="ECO:0007669"/>
    <property type="project" value="UniProtKB-SubCell"/>
</dbReference>
<dbReference type="NCBIfam" id="TIGR02790">
    <property type="entry name" value="nickel_nikC"/>
    <property type="match status" value="1"/>
</dbReference>
<keyword evidence="5 8" id="KW-1133">Transmembrane helix</keyword>
<protein>
    <submittedName>
        <fullName evidence="10">Nickel transport system permease protein</fullName>
    </submittedName>
</protein>
<dbReference type="AlphaFoldDB" id="A0A239IJG9"/>
<keyword evidence="3" id="KW-1003">Cell membrane</keyword>
<keyword evidence="2 8" id="KW-0813">Transport</keyword>
<dbReference type="PANTHER" id="PTHR43386:SF1">
    <property type="entry name" value="D,D-DIPEPTIDE TRANSPORT SYSTEM PERMEASE PROTEIN DDPC-RELATED"/>
    <property type="match status" value="1"/>
</dbReference>
<dbReference type="Pfam" id="PF00528">
    <property type="entry name" value="BPD_transp_1"/>
    <property type="match status" value="1"/>
</dbReference>